<name>A0A6M5YGZ2_9BACT</name>
<evidence type="ECO:0000313" key="1">
    <source>
        <dbReference type="EMBL" id="QJW93258.1"/>
    </source>
</evidence>
<keyword evidence="2" id="KW-1185">Reference proteome</keyword>
<proteinExistence type="predicted"/>
<dbReference type="RefSeq" id="WP_171469486.1">
    <property type="nucleotide sequence ID" value="NZ_CP053452.2"/>
</dbReference>
<evidence type="ECO:0000313" key="2">
    <source>
        <dbReference type="Proteomes" id="UP000503447"/>
    </source>
</evidence>
<organism evidence="1 2">
    <name type="scientific">Frigoriglobus tundricola</name>
    <dbReference type="NCBI Taxonomy" id="2774151"/>
    <lineage>
        <taxon>Bacteria</taxon>
        <taxon>Pseudomonadati</taxon>
        <taxon>Planctomycetota</taxon>
        <taxon>Planctomycetia</taxon>
        <taxon>Gemmatales</taxon>
        <taxon>Gemmataceae</taxon>
        <taxon>Frigoriglobus</taxon>
    </lineage>
</organism>
<dbReference type="AlphaFoldDB" id="A0A6M5YGZ2"/>
<gene>
    <name evidence="1" type="ORF">FTUN_0763</name>
</gene>
<sequence length="82" mass="9081">MQKIRVVGVHHMANAVRLMVNTLHDAEWLAENARLAGFVASVKPPKDGNSATELHYVLIGGKVDDLRTYLTGNSELELPQSW</sequence>
<protein>
    <submittedName>
        <fullName evidence="1">Uncharacterized protein</fullName>
    </submittedName>
</protein>
<dbReference type="EMBL" id="CP053452">
    <property type="protein sequence ID" value="QJW93258.1"/>
    <property type="molecule type" value="Genomic_DNA"/>
</dbReference>
<dbReference type="Proteomes" id="UP000503447">
    <property type="component" value="Chromosome"/>
</dbReference>
<accession>A0A6M5YGZ2</accession>
<reference evidence="2" key="1">
    <citation type="submission" date="2020-05" db="EMBL/GenBank/DDBJ databases">
        <title>Frigoriglobus tundricola gen. nov., sp. nov., a psychrotolerant cellulolytic planctomycete of the family Gemmataceae with two divergent copies of 16S rRNA gene.</title>
        <authorList>
            <person name="Kulichevskaya I.S."/>
            <person name="Ivanova A.A."/>
            <person name="Naumoff D.G."/>
            <person name="Beletsky A.V."/>
            <person name="Rijpstra W.I.C."/>
            <person name="Sinninghe Damste J.S."/>
            <person name="Mardanov A.V."/>
            <person name="Ravin N.V."/>
            <person name="Dedysh S.N."/>
        </authorList>
    </citation>
    <scope>NUCLEOTIDE SEQUENCE [LARGE SCALE GENOMIC DNA]</scope>
    <source>
        <strain evidence="2">PL17</strain>
    </source>
</reference>
<dbReference type="KEGG" id="ftj:FTUN_0763"/>